<sequence>MTDEPTEPETSYDQELGQTVQLLMDRGHTEAAALLLDCRIVRIDHVDLLFALPFDDSAPVSLCDVWVEGPTHVTDSIHHRMAGEIVAHLNEAFEAQHVHVREMNFTAPPVPADWRERASRRLGEGPRNQATLAPKPPDFRADRMSFRSAEEVKVYEALRRAQDRRPEAETLTILALPSARITGNTLEPDFVVCFKNRVGVIEVDGPHHVGKRASDTSRDRLFRYCGIAEVDHFDVTDVRDAEALDRLVEGFLWRLGKQP</sequence>
<gene>
    <name evidence="1" type="ORF">L2K70_01840</name>
</gene>
<organism evidence="1 2">
    <name type="scientific">Nocardioides potassii</name>
    <dbReference type="NCBI Taxonomy" id="2911371"/>
    <lineage>
        <taxon>Bacteria</taxon>
        <taxon>Bacillati</taxon>
        <taxon>Actinomycetota</taxon>
        <taxon>Actinomycetes</taxon>
        <taxon>Propionibacteriales</taxon>
        <taxon>Nocardioidaceae</taxon>
        <taxon>Nocardioides</taxon>
    </lineage>
</organism>
<comment type="caution">
    <text evidence="1">The sequence shown here is derived from an EMBL/GenBank/DDBJ whole genome shotgun (WGS) entry which is preliminary data.</text>
</comment>
<protein>
    <recommendedName>
        <fullName evidence="3">DUF559 domain-containing protein</fullName>
    </recommendedName>
</protein>
<name>A0ABS9H820_9ACTN</name>
<dbReference type="RefSeq" id="WP_236398165.1">
    <property type="nucleotide sequence ID" value="NZ_JAKJHZ010000003.1"/>
</dbReference>
<evidence type="ECO:0000313" key="2">
    <source>
        <dbReference type="Proteomes" id="UP001201161"/>
    </source>
</evidence>
<keyword evidence="2" id="KW-1185">Reference proteome</keyword>
<evidence type="ECO:0000313" key="1">
    <source>
        <dbReference type="EMBL" id="MCF6376340.1"/>
    </source>
</evidence>
<dbReference type="Proteomes" id="UP001201161">
    <property type="component" value="Unassembled WGS sequence"/>
</dbReference>
<reference evidence="1 2" key="1">
    <citation type="submission" date="2022-01" db="EMBL/GenBank/DDBJ databases">
        <title>Nocardioides sp. nov., an actinomycete isolated from mining soil.</title>
        <authorList>
            <person name="Liu L."/>
        </authorList>
    </citation>
    <scope>NUCLEOTIDE SEQUENCE [LARGE SCALE GENOMIC DNA]</scope>
    <source>
        <strain evidence="1 2">KLBMP 9356</strain>
    </source>
</reference>
<dbReference type="EMBL" id="JAKJHZ010000003">
    <property type="protein sequence ID" value="MCF6376340.1"/>
    <property type="molecule type" value="Genomic_DNA"/>
</dbReference>
<evidence type="ECO:0008006" key="3">
    <source>
        <dbReference type="Google" id="ProtNLM"/>
    </source>
</evidence>
<proteinExistence type="predicted"/>
<accession>A0ABS9H820</accession>